<comment type="caution">
    <text evidence="3">The sequence shown here is derived from an EMBL/GenBank/DDBJ whole genome shotgun (WGS) entry which is preliminary data.</text>
</comment>
<proteinExistence type="predicted"/>
<evidence type="ECO:0000313" key="4">
    <source>
        <dbReference type="Proteomes" id="UP001396898"/>
    </source>
</evidence>
<gene>
    <name evidence="3" type="ORF">PG991_015097</name>
</gene>
<feature type="compositionally biased region" description="Pro residues" evidence="1">
    <location>
        <begin position="424"/>
        <end position="440"/>
    </location>
</feature>
<feature type="region of interest" description="Disordered" evidence="1">
    <location>
        <begin position="483"/>
        <end position="600"/>
    </location>
</feature>
<feature type="compositionally biased region" description="Low complexity" evidence="1">
    <location>
        <begin position="483"/>
        <end position="502"/>
    </location>
</feature>
<keyword evidence="2" id="KW-1133">Transmembrane helix</keyword>
<accession>A0ABR1R3E4</accession>
<feature type="transmembrane region" description="Helical" evidence="2">
    <location>
        <begin position="203"/>
        <end position="223"/>
    </location>
</feature>
<name>A0ABR1R3E4_9PEZI</name>
<evidence type="ECO:0000313" key="3">
    <source>
        <dbReference type="EMBL" id="KAK7998618.1"/>
    </source>
</evidence>
<feature type="compositionally biased region" description="Polar residues" evidence="1">
    <location>
        <begin position="144"/>
        <end position="160"/>
    </location>
</feature>
<dbReference type="Proteomes" id="UP001396898">
    <property type="component" value="Unassembled WGS sequence"/>
</dbReference>
<evidence type="ECO:0000256" key="2">
    <source>
        <dbReference type="SAM" id="Phobius"/>
    </source>
</evidence>
<feature type="compositionally biased region" description="Polar residues" evidence="1">
    <location>
        <begin position="505"/>
        <end position="523"/>
    </location>
</feature>
<feature type="compositionally biased region" description="Low complexity" evidence="1">
    <location>
        <begin position="532"/>
        <end position="541"/>
    </location>
</feature>
<feature type="compositionally biased region" description="Polar residues" evidence="1">
    <location>
        <begin position="352"/>
        <end position="370"/>
    </location>
</feature>
<feature type="region of interest" description="Disordered" evidence="1">
    <location>
        <begin position="144"/>
        <end position="197"/>
    </location>
</feature>
<evidence type="ECO:0000256" key="1">
    <source>
        <dbReference type="SAM" id="MobiDB-lite"/>
    </source>
</evidence>
<dbReference type="EMBL" id="JAQQWI010000021">
    <property type="protein sequence ID" value="KAK7998618.1"/>
    <property type="molecule type" value="Genomic_DNA"/>
</dbReference>
<keyword evidence="4" id="KW-1185">Reference proteome</keyword>
<organism evidence="3 4">
    <name type="scientific">Apiospora marii</name>
    <dbReference type="NCBI Taxonomy" id="335849"/>
    <lineage>
        <taxon>Eukaryota</taxon>
        <taxon>Fungi</taxon>
        <taxon>Dikarya</taxon>
        <taxon>Ascomycota</taxon>
        <taxon>Pezizomycotina</taxon>
        <taxon>Sordariomycetes</taxon>
        <taxon>Xylariomycetidae</taxon>
        <taxon>Amphisphaeriales</taxon>
        <taxon>Apiosporaceae</taxon>
        <taxon>Apiospora</taxon>
    </lineage>
</organism>
<feature type="compositionally biased region" description="Polar residues" evidence="1">
    <location>
        <begin position="548"/>
        <end position="557"/>
    </location>
</feature>
<sequence length="600" mass="62693">MDAVIKDRLLRRSGPAGEPAAESTATLDFYSPDPQECMRQCRTSFLMSLPGLREGASYEEACQSLTGNSSHEWFWDLYCCDSTECGVHIELGPQSLGQSPTVDLIINQCREIGYDDIYDPGPPQATCVGSVPLLIPLNSSPSTSITGNTPASVPSASVITTPPVLPPAETAKPTAASGASTTSPTSSNATTSNSDKLSSGVRAAIGICAALATVLLAIGLFFMRRRRRNTQGYRRTPPTPAQHDTRSDSGSPQTSHVPPFLTPPASSSSKTTPSTPPPLRLSDRRYLPPPPRPPRTTTMTTTPPSTPPAESTASDGSATGSPHTTTISFPCAPASAPTTRKLAPRHERRATTAAQSSIRFGAPNSPSTIAETVALRRSTSSNENGLVRTALSPLSLPSSSTYPARPPRPHAGPALEIPDLVTPAGPPPTWALPRPPPTALSPPSSSTSSLNLSHRLHPHVSLPLIMPPAPAAVSSRLSPILSVSPLSSPRSPDSPARSPLLSGTPVVTTATPPSCHSPPQTQQPDREAAVVPLPSQSSGLRSSRESAQHGTHVSWGSWSGPGDGRRSLANTGSNQGDLRSKRGSGVTLKKLDLEKLGGSY</sequence>
<feature type="compositionally biased region" description="Low complexity" evidence="1">
    <location>
        <begin position="441"/>
        <end position="452"/>
    </location>
</feature>
<feature type="compositionally biased region" description="Polar residues" evidence="1">
    <location>
        <begin position="309"/>
        <end position="328"/>
    </location>
</feature>
<keyword evidence="2" id="KW-0812">Transmembrane</keyword>
<protein>
    <submittedName>
        <fullName evidence="3">Uncharacterized protein</fullName>
    </submittedName>
</protein>
<feature type="compositionally biased region" description="Low complexity" evidence="1">
    <location>
        <begin position="391"/>
        <end position="400"/>
    </location>
</feature>
<reference evidence="3 4" key="1">
    <citation type="submission" date="2023-01" db="EMBL/GenBank/DDBJ databases">
        <title>Analysis of 21 Apiospora genomes using comparative genomics revels a genus with tremendous synthesis potential of carbohydrate active enzymes and secondary metabolites.</title>
        <authorList>
            <person name="Sorensen T."/>
        </authorList>
    </citation>
    <scope>NUCLEOTIDE SEQUENCE [LARGE SCALE GENOMIC DNA]</scope>
    <source>
        <strain evidence="3 4">CBS 20057</strain>
    </source>
</reference>
<feature type="region of interest" description="Disordered" evidence="1">
    <location>
        <begin position="229"/>
        <end position="452"/>
    </location>
</feature>
<keyword evidence="2" id="KW-0472">Membrane</keyword>
<feature type="compositionally biased region" description="Low complexity" evidence="1">
    <location>
        <begin position="170"/>
        <end position="194"/>
    </location>
</feature>
<feature type="compositionally biased region" description="Polar residues" evidence="1">
    <location>
        <begin position="568"/>
        <end position="577"/>
    </location>
</feature>
<feature type="compositionally biased region" description="Low complexity" evidence="1">
    <location>
        <begin position="263"/>
        <end position="273"/>
    </location>
</feature>
<feature type="compositionally biased region" description="Basic and acidic residues" evidence="1">
    <location>
        <begin position="589"/>
        <end position="600"/>
    </location>
</feature>